<evidence type="ECO:0000256" key="2">
    <source>
        <dbReference type="ARBA" id="ARBA00023242"/>
    </source>
</evidence>
<evidence type="ECO:0000313" key="7">
    <source>
        <dbReference type="Proteomes" id="UP000275385"/>
    </source>
</evidence>
<gene>
    <name evidence="6" type="ORF">DL546_001309</name>
</gene>
<protein>
    <recommendedName>
        <fullName evidence="5">WHIM1 domain-containing protein</fullName>
    </recommendedName>
</protein>
<dbReference type="Proteomes" id="UP000275385">
    <property type="component" value="Unassembled WGS sequence"/>
</dbReference>
<proteinExistence type="predicted"/>
<feature type="chain" id="PRO_5019029156" description="WHIM1 domain-containing protein" evidence="4">
    <location>
        <begin position="22"/>
        <end position="459"/>
    </location>
</feature>
<feature type="compositionally biased region" description="Basic and acidic residues" evidence="3">
    <location>
        <begin position="355"/>
        <end position="365"/>
    </location>
</feature>
<keyword evidence="2" id="KW-0539">Nucleus</keyword>
<evidence type="ECO:0000259" key="5">
    <source>
        <dbReference type="Pfam" id="PF15612"/>
    </source>
</evidence>
<dbReference type="STRING" id="177199.A0A420Y6T4"/>
<comment type="caution">
    <text evidence="6">The sequence shown here is derived from an EMBL/GenBank/DDBJ whole genome shotgun (WGS) entry which is preliminary data.</text>
</comment>
<dbReference type="OrthoDB" id="349045at2759"/>
<evidence type="ECO:0000256" key="3">
    <source>
        <dbReference type="SAM" id="MobiDB-lite"/>
    </source>
</evidence>
<dbReference type="PANTHER" id="PTHR42107">
    <property type="entry name" value="YALI0D24453P"/>
    <property type="match status" value="1"/>
</dbReference>
<organism evidence="6 7">
    <name type="scientific">Coniochaeta pulveracea</name>
    <dbReference type="NCBI Taxonomy" id="177199"/>
    <lineage>
        <taxon>Eukaryota</taxon>
        <taxon>Fungi</taxon>
        <taxon>Dikarya</taxon>
        <taxon>Ascomycota</taxon>
        <taxon>Pezizomycotina</taxon>
        <taxon>Sordariomycetes</taxon>
        <taxon>Sordariomycetidae</taxon>
        <taxon>Coniochaetales</taxon>
        <taxon>Coniochaetaceae</taxon>
        <taxon>Coniochaeta</taxon>
    </lineage>
</organism>
<feature type="compositionally biased region" description="Pro residues" evidence="3">
    <location>
        <begin position="414"/>
        <end position="428"/>
    </location>
</feature>
<keyword evidence="7" id="KW-1185">Reference proteome</keyword>
<dbReference type="InterPro" id="IPR028942">
    <property type="entry name" value="WHIM1_dom"/>
</dbReference>
<dbReference type="GO" id="GO:0005634">
    <property type="term" value="C:nucleus"/>
    <property type="evidence" value="ECO:0007669"/>
    <property type="project" value="UniProtKB-SubCell"/>
</dbReference>
<feature type="region of interest" description="Disordered" evidence="3">
    <location>
        <begin position="176"/>
        <end position="327"/>
    </location>
</feature>
<dbReference type="Pfam" id="PF15612">
    <property type="entry name" value="WHIM1"/>
    <property type="match status" value="1"/>
</dbReference>
<name>A0A420Y6T4_9PEZI</name>
<feature type="signal peptide" evidence="4">
    <location>
        <begin position="1"/>
        <end position="21"/>
    </location>
</feature>
<dbReference type="AlphaFoldDB" id="A0A420Y6T4"/>
<keyword evidence="4" id="KW-0732">Signal</keyword>
<sequence>MTPVQRLALLRTLVLWTLSSSDEVKTFINKQYKTRHADDLNIGVSVQPWGSDSNKRRYFLVEGLDDTSFRVYRESNPAGVNRTWWSVAGTIDDLKALADKLETKDAGPKAKALAKRIINSIPRFEATEEKRRRREYRLMRKQQFRRPEPGFSMYEGRTRGKRVKYNYEEDDLEADFYTDSTQARRSTRNTRNHTPAELSGPVITASGRQIRAPDRLNADTSSRGTPSVSGSVRGTSQPAEDVEMMELGPTGRPRRTAAVNHGTNGWASTSRKRKSEEYESDEDEGSEPDYGDDEEEDEHVPAETEDEDDFNEEPLDEDDDDLQVTATPAKLVVKLPIKANLNQDGKAMLISGNGDGKDSGPDIRPNHRNIVYSENDGAEAAGSKDISTTEEKPAENSISVAPPVTAPQEQENIPPNPITETKPPPSPLRGPSASLAFRGSPEKTVLSPVHPSVDEGGAQ</sequence>
<reference evidence="6 7" key="1">
    <citation type="submission" date="2018-08" db="EMBL/GenBank/DDBJ databases">
        <title>Draft genome of the lignicolous fungus Coniochaeta pulveracea.</title>
        <authorList>
            <person name="Borstlap C.J."/>
            <person name="De Witt R.N."/>
            <person name="Botha A."/>
            <person name="Volschenk H."/>
        </authorList>
    </citation>
    <scope>NUCLEOTIDE SEQUENCE [LARGE SCALE GENOMIC DNA]</scope>
    <source>
        <strain evidence="6 7">CAB683</strain>
    </source>
</reference>
<feature type="compositionally biased region" description="Polar residues" evidence="3">
    <location>
        <begin position="218"/>
        <end position="238"/>
    </location>
</feature>
<feature type="compositionally biased region" description="Acidic residues" evidence="3">
    <location>
        <begin position="278"/>
        <end position="322"/>
    </location>
</feature>
<accession>A0A420Y6T4</accession>
<comment type="subcellular location">
    <subcellularLocation>
        <location evidence="1">Nucleus</location>
    </subcellularLocation>
</comment>
<dbReference type="EMBL" id="QVQW01000041">
    <property type="protein sequence ID" value="RKU43547.1"/>
    <property type="molecule type" value="Genomic_DNA"/>
</dbReference>
<dbReference type="PANTHER" id="PTHR42107:SF1">
    <property type="entry name" value="WHIM1 DOMAIN-CONTAINING PROTEIN"/>
    <property type="match status" value="1"/>
</dbReference>
<evidence type="ECO:0000256" key="4">
    <source>
        <dbReference type="SAM" id="SignalP"/>
    </source>
</evidence>
<feature type="domain" description="WHIM1" evidence="5">
    <location>
        <begin position="1"/>
        <end position="29"/>
    </location>
</feature>
<evidence type="ECO:0000313" key="6">
    <source>
        <dbReference type="EMBL" id="RKU43547.1"/>
    </source>
</evidence>
<evidence type="ECO:0000256" key="1">
    <source>
        <dbReference type="ARBA" id="ARBA00004123"/>
    </source>
</evidence>
<feature type="region of interest" description="Disordered" evidence="3">
    <location>
        <begin position="349"/>
        <end position="459"/>
    </location>
</feature>